<evidence type="ECO:0000256" key="6">
    <source>
        <dbReference type="RuleBase" id="RU365077"/>
    </source>
</evidence>
<dbReference type="GO" id="GO:0008290">
    <property type="term" value="C:F-actin capping protein complex"/>
    <property type="evidence" value="ECO:0007669"/>
    <property type="project" value="UniProtKB-UniRule"/>
</dbReference>
<dbReference type="Gene3D" id="3.30.1140.60">
    <property type="entry name" value="F-actin capping protein, alpha subunit"/>
    <property type="match status" value="1"/>
</dbReference>
<dbReference type="InterPro" id="IPR037282">
    <property type="entry name" value="CapZ_alpha/beta"/>
</dbReference>
<reference evidence="7" key="1">
    <citation type="submission" date="2020-05" db="EMBL/GenBank/DDBJ databases">
        <title>Phylogenomic resolution of chytrid fungi.</title>
        <authorList>
            <person name="Stajich J.E."/>
            <person name="Amses K."/>
            <person name="Simmons R."/>
            <person name="Seto K."/>
            <person name="Myers J."/>
            <person name="Bonds A."/>
            <person name="Quandt C.A."/>
            <person name="Barry K."/>
            <person name="Liu P."/>
            <person name="Grigoriev I."/>
            <person name="Longcore J.E."/>
            <person name="James T.Y."/>
        </authorList>
    </citation>
    <scope>NUCLEOTIDE SEQUENCE</scope>
    <source>
        <strain evidence="7">JEL0318</strain>
    </source>
</reference>
<dbReference type="PRINTS" id="PR00191">
    <property type="entry name" value="FACTINCAPA"/>
</dbReference>
<evidence type="ECO:0000256" key="5">
    <source>
        <dbReference type="ARBA" id="ARBA00025389"/>
    </source>
</evidence>
<dbReference type="InterPro" id="IPR017865">
    <property type="entry name" value="F-actin_cap_asu_CS"/>
</dbReference>
<gene>
    <name evidence="7" type="primary">CAPZA2</name>
    <name evidence="7" type="ORF">HK097_010196</name>
</gene>
<name>A0AAD5S7V4_9FUNG</name>
<dbReference type="AlphaFoldDB" id="A0AAD5S7V4"/>
<dbReference type="InterPro" id="IPR002189">
    <property type="entry name" value="CapZ_alpha"/>
</dbReference>
<dbReference type="Pfam" id="PF01267">
    <property type="entry name" value="F-actin_cap_A"/>
    <property type="match status" value="1"/>
</dbReference>
<comment type="caution">
    <text evidence="7">The sequence shown here is derived from an EMBL/GenBank/DDBJ whole genome shotgun (WGS) entry which is preliminary data.</text>
</comment>
<evidence type="ECO:0000256" key="3">
    <source>
        <dbReference type="ARBA" id="ARBA00022467"/>
    </source>
</evidence>
<dbReference type="GO" id="GO:0030036">
    <property type="term" value="P:actin cytoskeleton organization"/>
    <property type="evidence" value="ECO:0007669"/>
    <property type="project" value="TreeGrafter"/>
</dbReference>
<evidence type="ECO:0000256" key="2">
    <source>
        <dbReference type="ARBA" id="ARBA00014038"/>
    </source>
</evidence>
<proteinExistence type="inferred from homology"/>
<dbReference type="FunFam" id="3.90.1150.210:FF:000003">
    <property type="entry name" value="F-actin-capping protein subunit alpha"/>
    <property type="match status" value="1"/>
</dbReference>
<dbReference type="EMBL" id="JADGJD010000736">
    <property type="protein sequence ID" value="KAJ3048797.1"/>
    <property type="molecule type" value="Genomic_DNA"/>
</dbReference>
<dbReference type="InterPro" id="IPR042489">
    <property type="entry name" value="CapZ_alpha_1"/>
</dbReference>
<dbReference type="GO" id="GO:0051016">
    <property type="term" value="P:barbed-end actin filament capping"/>
    <property type="evidence" value="ECO:0007669"/>
    <property type="project" value="UniProtKB-UniRule"/>
</dbReference>
<accession>A0AAD5S7V4</accession>
<evidence type="ECO:0000313" key="7">
    <source>
        <dbReference type="EMBL" id="KAJ3048797.1"/>
    </source>
</evidence>
<comment type="similarity">
    <text evidence="1 6">Belongs to the F-actin-capping protein alpha subunit family.</text>
</comment>
<dbReference type="PROSITE" id="PS00749">
    <property type="entry name" value="F_ACTIN_CAPPING_A_2"/>
    <property type="match status" value="1"/>
</dbReference>
<keyword evidence="8" id="KW-1185">Reference proteome</keyword>
<comment type="function">
    <text evidence="5 6">F-actin-capping proteins bind in a Ca(2+)-independent manner to the fast growing ends of actin filaments (barbed end) thereby blocking the exchange of subunits at these ends. Unlike other capping proteins (such as gelsolin and severin), these proteins do not sever actin filaments.</text>
</comment>
<evidence type="ECO:0000256" key="1">
    <source>
        <dbReference type="ARBA" id="ARBA00010479"/>
    </source>
</evidence>
<evidence type="ECO:0000256" key="4">
    <source>
        <dbReference type="ARBA" id="ARBA00023203"/>
    </source>
</evidence>
<dbReference type="PROSITE" id="PS00748">
    <property type="entry name" value="F_ACTIN_CAPPING_A_1"/>
    <property type="match status" value="1"/>
</dbReference>
<comment type="subunit">
    <text evidence="6">Heterodimer of an alpha and a beta subunit.</text>
</comment>
<keyword evidence="3 6" id="KW-0117">Actin capping</keyword>
<dbReference type="PANTHER" id="PTHR10653:SF0">
    <property type="entry name" value="F-ACTIN-CAPPING PROTEIN SUBUNIT ALPHA"/>
    <property type="match status" value="1"/>
</dbReference>
<dbReference type="SUPFAM" id="SSF90096">
    <property type="entry name" value="Subunits of heterodimeric actin filament capping protein Capz"/>
    <property type="match status" value="1"/>
</dbReference>
<dbReference type="Proteomes" id="UP001212841">
    <property type="component" value="Unassembled WGS sequence"/>
</dbReference>
<dbReference type="PANTHER" id="PTHR10653">
    <property type="entry name" value="F-ACTIN-CAPPING PROTEIN SUBUNIT ALPHA"/>
    <property type="match status" value="1"/>
</dbReference>
<keyword evidence="4 6" id="KW-0009">Actin-binding</keyword>
<organism evidence="7 8">
    <name type="scientific">Rhizophlyctis rosea</name>
    <dbReference type="NCBI Taxonomy" id="64517"/>
    <lineage>
        <taxon>Eukaryota</taxon>
        <taxon>Fungi</taxon>
        <taxon>Fungi incertae sedis</taxon>
        <taxon>Chytridiomycota</taxon>
        <taxon>Chytridiomycota incertae sedis</taxon>
        <taxon>Chytridiomycetes</taxon>
        <taxon>Rhizophlyctidales</taxon>
        <taxon>Rhizophlyctidaceae</taxon>
        <taxon>Rhizophlyctis</taxon>
    </lineage>
</organism>
<sequence length="276" mass="30883">MATDEERVRIASSFLLDSPPGEINDVFNDVRVLLDDDALLQRNVQSVFAQYNKEQLTVVQVPGQSHKSVIAQEGEVDGGRFLDPRSKQVFVFDHIRQEASDPEPYTETTETEAQRAALEEAGLKYLEEHYPAGVISVFDDGQASTVAIVDNKYNPNNFWNGRWRSIWKVTPGSSEVTGTVKVNVHYYEDGNVQLNATKDITVTVPTSQDNPTAHATSVYKQIAKAEGEFQTALNESYAQLSETTFKSLRRALPVTRNKIDWHAISTYKIGAELQTK</sequence>
<dbReference type="InterPro" id="IPR042276">
    <property type="entry name" value="CapZ_alpha/beta_2"/>
</dbReference>
<evidence type="ECO:0000313" key="8">
    <source>
        <dbReference type="Proteomes" id="UP001212841"/>
    </source>
</evidence>
<protein>
    <recommendedName>
        <fullName evidence="2 6">F-actin-capping protein subunit alpha</fullName>
    </recommendedName>
</protein>
<dbReference type="GO" id="GO:0051015">
    <property type="term" value="F:actin filament binding"/>
    <property type="evidence" value="ECO:0007669"/>
    <property type="project" value="TreeGrafter"/>
</dbReference>
<dbReference type="GO" id="GO:0030863">
    <property type="term" value="C:cortical cytoskeleton"/>
    <property type="evidence" value="ECO:0007669"/>
    <property type="project" value="TreeGrafter"/>
</dbReference>
<dbReference type="Gene3D" id="3.90.1150.210">
    <property type="entry name" value="F-actin capping protein, beta subunit"/>
    <property type="match status" value="1"/>
</dbReference>